<accession>A0A060NIC4</accession>
<gene>
    <name evidence="9" type="ORF">SRAA_1203</name>
</gene>
<keyword evidence="5 8" id="KW-0812">Transmembrane</keyword>
<evidence type="ECO:0000313" key="9">
    <source>
        <dbReference type="EMBL" id="BAO81057.1"/>
    </source>
</evidence>
<organism evidence="9 10">
    <name type="scientific">Serpentinimonas raichei</name>
    <dbReference type="NCBI Taxonomy" id="1458425"/>
    <lineage>
        <taxon>Bacteria</taxon>
        <taxon>Pseudomonadati</taxon>
        <taxon>Pseudomonadota</taxon>
        <taxon>Betaproteobacteria</taxon>
        <taxon>Burkholderiales</taxon>
        <taxon>Comamonadaceae</taxon>
        <taxon>Serpentinimonas</taxon>
    </lineage>
</organism>
<dbReference type="InterPro" id="IPR052017">
    <property type="entry name" value="TSUP"/>
</dbReference>
<evidence type="ECO:0000256" key="2">
    <source>
        <dbReference type="ARBA" id="ARBA00009142"/>
    </source>
</evidence>
<evidence type="ECO:0000256" key="6">
    <source>
        <dbReference type="ARBA" id="ARBA00022989"/>
    </source>
</evidence>
<name>A0A060NIC4_9BURK</name>
<evidence type="ECO:0000256" key="1">
    <source>
        <dbReference type="ARBA" id="ARBA00004651"/>
    </source>
</evidence>
<evidence type="ECO:0000256" key="8">
    <source>
        <dbReference type="RuleBase" id="RU363041"/>
    </source>
</evidence>
<keyword evidence="6 8" id="KW-1133">Transmembrane helix</keyword>
<feature type="transmembrane region" description="Helical" evidence="8">
    <location>
        <begin position="149"/>
        <end position="165"/>
    </location>
</feature>
<dbReference type="HOGENOM" id="CLU_1041015_0_0_4"/>
<keyword evidence="4 8" id="KW-1003">Cell membrane</keyword>
<dbReference type="STRING" id="1458425.SRAA_1203"/>
<keyword evidence="7 8" id="KW-0472">Membrane</keyword>
<dbReference type="InterPro" id="IPR002781">
    <property type="entry name" value="TM_pro_TauE-like"/>
</dbReference>
<dbReference type="Proteomes" id="UP000067461">
    <property type="component" value="Chromosome"/>
</dbReference>
<dbReference type="EMBL" id="AP014568">
    <property type="protein sequence ID" value="BAO81057.1"/>
    <property type="molecule type" value="Genomic_DNA"/>
</dbReference>
<comment type="similarity">
    <text evidence="2 8">Belongs to the 4-toluene sulfonate uptake permease (TSUP) (TC 2.A.102) family.</text>
</comment>
<feature type="transmembrane region" description="Helical" evidence="8">
    <location>
        <begin position="185"/>
        <end position="207"/>
    </location>
</feature>
<protein>
    <recommendedName>
        <fullName evidence="8">Probable membrane transporter protein</fullName>
    </recommendedName>
</protein>
<evidence type="ECO:0000256" key="5">
    <source>
        <dbReference type="ARBA" id="ARBA00022692"/>
    </source>
</evidence>
<proteinExistence type="inferred from homology"/>
<dbReference type="PANTHER" id="PTHR30269:SF37">
    <property type="entry name" value="MEMBRANE TRANSPORTER PROTEIN"/>
    <property type="match status" value="1"/>
</dbReference>
<keyword evidence="3" id="KW-0813">Transport</keyword>
<feature type="transmembrane region" description="Helical" evidence="8">
    <location>
        <begin position="119"/>
        <end position="137"/>
    </location>
</feature>
<evidence type="ECO:0000313" key="10">
    <source>
        <dbReference type="Proteomes" id="UP000067461"/>
    </source>
</evidence>
<dbReference type="Pfam" id="PF01925">
    <property type="entry name" value="TauE"/>
    <property type="match status" value="1"/>
</dbReference>
<evidence type="ECO:0000256" key="4">
    <source>
        <dbReference type="ARBA" id="ARBA00022475"/>
    </source>
</evidence>
<sequence>MPGMEFGSWVPLALIGLAALLAAGMSFFSGFGLGTLLLPVFALFFPVPLAIAATAMVHLANNLFKFGLMQRHANWPLVWRFGLPAAGAALLGASLMVWLDALPVLARYTLVGMQMEITPIQFVIGALIVAFALLEFWPRFQHMSFAPRWMPLGGVLSGFLGGLSGNQGALRTAFLLKAGLSKEAFLATGIVAAVLVDLSRLLVYGLGPLSTHWAASDDWLAPVAVLCAFLGSFLGQRLLPKVTLDSVRVGVAALMLLIGLGLMVGLI</sequence>
<evidence type="ECO:0000256" key="3">
    <source>
        <dbReference type="ARBA" id="ARBA00022448"/>
    </source>
</evidence>
<dbReference type="KEGG" id="cbaa:SRAA_1203"/>
<dbReference type="PANTHER" id="PTHR30269">
    <property type="entry name" value="TRANSMEMBRANE PROTEIN YFCA"/>
    <property type="match status" value="1"/>
</dbReference>
<dbReference type="GO" id="GO:0005886">
    <property type="term" value="C:plasma membrane"/>
    <property type="evidence" value="ECO:0007669"/>
    <property type="project" value="UniProtKB-SubCell"/>
</dbReference>
<feature type="transmembrane region" description="Helical" evidence="8">
    <location>
        <begin position="77"/>
        <end position="99"/>
    </location>
</feature>
<feature type="transmembrane region" description="Helical" evidence="8">
    <location>
        <begin position="247"/>
        <end position="266"/>
    </location>
</feature>
<dbReference type="AlphaFoldDB" id="A0A060NIC4"/>
<keyword evidence="10" id="KW-1185">Reference proteome</keyword>
<reference evidence="9 10" key="1">
    <citation type="journal article" date="2014" name="Nat. Commun.">
        <title>Physiological and genomic features of highly alkaliphilic hydrogen-utilizing Betaproteobacteria from a continental serpentinizing site.</title>
        <authorList>
            <person name="Suzuki S."/>
            <person name="Kuenen J.G."/>
            <person name="Schipper K."/>
            <person name="van der Velde S."/>
            <person name="Ishii S."/>
            <person name="Wu A."/>
            <person name="Sorokin D.Y."/>
            <person name="Tenney A."/>
            <person name="Meng X.Y."/>
            <person name="Morrill P.L."/>
            <person name="Kamagata Y."/>
            <person name="Muyzer G."/>
            <person name="Nealson K.H."/>
        </authorList>
    </citation>
    <scope>NUCLEOTIDE SEQUENCE [LARGE SCALE GENOMIC DNA]</scope>
    <source>
        <strain evidence="9 10">A1</strain>
    </source>
</reference>
<feature type="transmembrane region" description="Helical" evidence="8">
    <location>
        <begin position="219"/>
        <end position="235"/>
    </location>
</feature>
<evidence type="ECO:0000256" key="7">
    <source>
        <dbReference type="ARBA" id="ARBA00023136"/>
    </source>
</evidence>
<feature type="transmembrane region" description="Helical" evidence="8">
    <location>
        <begin position="36"/>
        <end position="57"/>
    </location>
</feature>
<comment type="subcellular location">
    <subcellularLocation>
        <location evidence="1 8">Cell membrane</location>
        <topology evidence="1 8">Multi-pass membrane protein</topology>
    </subcellularLocation>
</comment>